<dbReference type="GO" id="GO:0006729">
    <property type="term" value="P:tetrahydrobiopterin biosynthetic process"/>
    <property type="evidence" value="ECO:0007669"/>
    <property type="project" value="InterPro"/>
</dbReference>
<evidence type="ECO:0000256" key="1">
    <source>
        <dbReference type="ARBA" id="ARBA00001554"/>
    </source>
</evidence>
<dbReference type="Pfam" id="PF01329">
    <property type="entry name" value="Pterin_4a"/>
    <property type="match status" value="1"/>
</dbReference>
<comment type="similarity">
    <text evidence="2 4">Belongs to the pterin-4-alpha-carbinolamine dehydratase family.</text>
</comment>
<proteinExistence type="inferred from homology"/>
<accession>A0A840NB94</accession>
<reference evidence="5 6" key="1">
    <citation type="submission" date="2020-08" db="EMBL/GenBank/DDBJ databases">
        <title>Sequencing the genomes of 1000 actinobacteria strains.</title>
        <authorList>
            <person name="Klenk H.-P."/>
        </authorList>
    </citation>
    <scope>NUCLEOTIDE SEQUENCE [LARGE SCALE GENOMIC DNA]</scope>
    <source>
        <strain evidence="5 6">DSM 45582</strain>
    </source>
</reference>
<dbReference type="InterPro" id="IPR036428">
    <property type="entry name" value="PCD_sf"/>
</dbReference>
<dbReference type="HAMAP" id="MF_00434">
    <property type="entry name" value="Pterin_4_alpha"/>
    <property type="match status" value="1"/>
</dbReference>
<dbReference type="EC" id="4.2.1.96" evidence="4"/>
<dbReference type="EMBL" id="JACHIV010000001">
    <property type="protein sequence ID" value="MBB5067405.1"/>
    <property type="molecule type" value="Genomic_DNA"/>
</dbReference>
<evidence type="ECO:0000256" key="3">
    <source>
        <dbReference type="ARBA" id="ARBA00023239"/>
    </source>
</evidence>
<dbReference type="RefSeq" id="WP_184476914.1">
    <property type="nucleotide sequence ID" value="NZ_JACHIV010000001.1"/>
</dbReference>
<keyword evidence="6" id="KW-1185">Reference proteome</keyword>
<dbReference type="AlphaFoldDB" id="A0A840NB94"/>
<protein>
    <recommendedName>
        <fullName evidence="4">Putative pterin-4-alpha-carbinolamine dehydratase</fullName>
        <shortName evidence="4">PHS</shortName>
        <ecNumber evidence="4">4.2.1.96</ecNumber>
    </recommendedName>
    <alternativeName>
        <fullName evidence="4">4-alpha-hydroxy-tetrahydropterin dehydratase</fullName>
    </alternativeName>
    <alternativeName>
        <fullName evidence="4">Pterin carbinolamine dehydratase</fullName>
        <shortName evidence="4">PCD</shortName>
    </alternativeName>
</protein>
<dbReference type="PANTHER" id="PTHR12599:SF0">
    <property type="entry name" value="PTERIN-4-ALPHA-CARBINOLAMINE DEHYDRATASE"/>
    <property type="match status" value="1"/>
</dbReference>
<evidence type="ECO:0000313" key="5">
    <source>
        <dbReference type="EMBL" id="MBB5067405.1"/>
    </source>
</evidence>
<organism evidence="5 6">
    <name type="scientific">Saccharopolyspora gloriosae</name>
    <dbReference type="NCBI Taxonomy" id="455344"/>
    <lineage>
        <taxon>Bacteria</taxon>
        <taxon>Bacillati</taxon>
        <taxon>Actinomycetota</taxon>
        <taxon>Actinomycetes</taxon>
        <taxon>Pseudonocardiales</taxon>
        <taxon>Pseudonocardiaceae</taxon>
        <taxon>Saccharopolyspora</taxon>
    </lineage>
</organism>
<evidence type="ECO:0000256" key="4">
    <source>
        <dbReference type="HAMAP-Rule" id="MF_00434"/>
    </source>
</evidence>
<dbReference type="Proteomes" id="UP000580474">
    <property type="component" value="Unassembled WGS sequence"/>
</dbReference>
<sequence length="97" mass="10547">MTELLNDTQVAEALAGLPEWAQDGTTITRTVEFASFPQAIQGVNRIAEIAESENHHPDIDIRWRKVTFSLSTHSQGGITAKDVTLAEEIDGVVDALS</sequence>
<dbReference type="NCBIfam" id="NF002017">
    <property type="entry name" value="PRK00823.1-2"/>
    <property type="match status" value="1"/>
</dbReference>
<dbReference type="Gene3D" id="3.30.1360.20">
    <property type="entry name" value="Transcriptional coactivator/pterin dehydratase"/>
    <property type="match status" value="1"/>
</dbReference>
<gene>
    <name evidence="5" type="ORF">BJ969_000493</name>
</gene>
<comment type="catalytic activity">
    <reaction evidence="1 4">
        <text>(4aS,6R)-4a-hydroxy-L-erythro-5,6,7,8-tetrahydrobiopterin = (6R)-L-erythro-6,7-dihydrobiopterin + H2O</text>
        <dbReference type="Rhea" id="RHEA:11920"/>
        <dbReference type="ChEBI" id="CHEBI:15377"/>
        <dbReference type="ChEBI" id="CHEBI:15642"/>
        <dbReference type="ChEBI" id="CHEBI:43120"/>
        <dbReference type="EC" id="4.2.1.96"/>
    </reaction>
</comment>
<comment type="caution">
    <text evidence="5">The sequence shown here is derived from an EMBL/GenBank/DDBJ whole genome shotgun (WGS) entry which is preliminary data.</text>
</comment>
<dbReference type="GO" id="GO:0008124">
    <property type="term" value="F:4-alpha-hydroxytetrahydrobiopterin dehydratase activity"/>
    <property type="evidence" value="ECO:0007669"/>
    <property type="project" value="UniProtKB-UniRule"/>
</dbReference>
<dbReference type="InterPro" id="IPR001533">
    <property type="entry name" value="Pterin_deHydtase"/>
</dbReference>
<evidence type="ECO:0000313" key="6">
    <source>
        <dbReference type="Proteomes" id="UP000580474"/>
    </source>
</evidence>
<dbReference type="CDD" id="cd00488">
    <property type="entry name" value="PCD_DCoH"/>
    <property type="match status" value="1"/>
</dbReference>
<dbReference type="SUPFAM" id="SSF55248">
    <property type="entry name" value="PCD-like"/>
    <property type="match status" value="1"/>
</dbReference>
<dbReference type="PANTHER" id="PTHR12599">
    <property type="entry name" value="PTERIN-4-ALPHA-CARBINOLAMINE DEHYDRATASE"/>
    <property type="match status" value="1"/>
</dbReference>
<name>A0A840NB94_9PSEU</name>
<evidence type="ECO:0000256" key="2">
    <source>
        <dbReference type="ARBA" id="ARBA00006472"/>
    </source>
</evidence>
<keyword evidence="3 4" id="KW-0456">Lyase</keyword>